<name>A0AAN6MLI2_9PEZI</name>
<organism evidence="2 3">
    <name type="scientific">Staphylotrichum tortipilum</name>
    <dbReference type="NCBI Taxonomy" id="2831512"/>
    <lineage>
        <taxon>Eukaryota</taxon>
        <taxon>Fungi</taxon>
        <taxon>Dikarya</taxon>
        <taxon>Ascomycota</taxon>
        <taxon>Pezizomycotina</taxon>
        <taxon>Sordariomycetes</taxon>
        <taxon>Sordariomycetidae</taxon>
        <taxon>Sordariales</taxon>
        <taxon>Chaetomiaceae</taxon>
        <taxon>Staphylotrichum</taxon>
    </lineage>
</organism>
<gene>
    <name evidence="2" type="ORF">C8A05DRAFT_33620</name>
</gene>
<dbReference type="PRINTS" id="PR01217">
    <property type="entry name" value="PRICHEXTENSN"/>
</dbReference>
<evidence type="ECO:0000313" key="3">
    <source>
        <dbReference type="Proteomes" id="UP001303889"/>
    </source>
</evidence>
<keyword evidence="3" id="KW-1185">Reference proteome</keyword>
<sequence length="306" mass="31036">MSGYKDMLKKGWHPDKGSSLVDSVKGRAKNLVGRGEDSSRTEHVAPPLSSLRDPAGFAPPPKRNPNATTTLPSPSPSQQQQQQQQQQQLEPSPAADEPPAPPKPWRLDTTGLSTAHLPPPPGRKDGADGGAPPRSNPSSPAALPSPPPGVPKHEASPSLPTRPAPSQTPSHVPSPGPAQGYVNQAATSRLAAAGVSVPALGIGAVRSPGQQAGGVAQVQMNELQARFARMNNPTPTGGNNPGGSDTAAAVAAKKKPPPPPPKKKKPGLAGGGGGGGGPGQSWGQGRGGEDDEGVPPPIPMATRPRF</sequence>
<evidence type="ECO:0000256" key="1">
    <source>
        <dbReference type="SAM" id="MobiDB-lite"/>
    </source>
</evidence>
<feature type="compositionally biased region" description="Gly residues" evidence="1">
    <location>
        <begin position="268"/>
        <end position="286"/>
    </location>
</feature>
<dbReference type="Proteomes" id="UP001303889">
    <property type="component" value="Unassembled WGS sequence"/>
</dbReference>
<feature type="region of interest" description="Disordered" evidence="1">
    <location>
        <begin position="224"/>
        <end position="306"/>
    </location>
</feature>
<feature type="compositionally biased region" description="Basic residues" evidence="1">
    <location>
        <begin position="252"/>
        <end position="266"/>
    </location>
</feature>
<feature type="compositionally biased region" description="Low complexity" evidence="1">
    <location>
        <begin position="130"/>
        <end position="142"/>
    </location>
</feature>
<evidence type="ECO:0000313" key="2">
    <source>
        <dbReference type="EMBL" id="KAK3902655.1"/>
    </source>
</evidence>
<reference evidence="2" key="1">
    <citation type="journal article" date="2023" name="Mol. Phylogenet. Evol.">
        <title>Genome-scale phylogeny and comparative genomics of the fungal order Sordariales.</title>
        <authorList>
            <person name="Hensen N."/>
            <person name="Bonometti L."/>
            <person name="Westerberg I."/>
            <person name="Brannstrom I.O."/>
            <person name="Guillou S."/>
            <person name="Cros-Aarteil S."/>
            <person name="Calhoun S."/>
            <person name="Haridas S."/>
            <person name="Kuo A."/>
            <person name="Mondo S."/>
            <person name="Pangilinan J."/>
            <person name="Riley R."/>
            <person name="LaButti K."/>
            <person name="Andreopoulos B."/>
            <person name="Lipzen A."/>
            <person name="Chen C."/>
            <person name="Yan M."/>
            <person name="Daum C."/>
            <person name="Ng V."/>
            <person name="Clum A."/>
            <person name="Steindorff A."/>
            <person name="Ohm R.A."/>
            <person name="Martin F."/>
            <person name="Silar P."/>
            <person name="Natvig D.O."/>
            <person name="Lalanne C."/>
            <person name="Gautier V."/>
            <person name="Ament-Velasquez S.L."/>
            <person name="Kruys A."/>
            <person name="Hutchinson M.I."/>
            <person name="Powell A.J."/>
            <person name="Barry K."/>
            <person name="Miller A.N."/>
            <person name="Grigoriev I.V."/>
            <person name="Debuchy R."/>
            <person name="Gladieux P."/>
            <person name="Hiltunen Thoren M."/>
            <person name="Johannesson H."/>
        </authorList>
    </citation>
    <scope>NUCLEOTIDE SEQUENCE</scope>
    <source>
        <strain evidence="2">CBS 103.79</strain>
    </source>
</reference>
<feature type="compositionally biased region" description="Low complexity" evidence="1">
    <location>
        <begin position="231"/>
        <end position="251"/>
    </location>
</feature>
<feature type="compositionally biased region" description="Basic and acidic residues" evidence="1">
    <location>
        <begin position="1"/>
        <end position="16"/>
    </location>
</feature>
<dbReference type="AlphaFoldDB" id="A0AAN6MLI2"/>
<proteinExistence type="predicted"/>
<feature type="compositionally biased region" description="Low complexity" evidence="1">
    <location>
        <begin position="76"/>
        <end position="95"/>
    </location>
</feature>
<dbReference type="EMBL" id="MU855495">
    <property type="protein sequence ID" value="KAK3902655.1"/>
    <property type="molecule type" value="Genomic_DNA"/>
</dbReference>
<reference evidence="2" key="2">
    <citation type="submission" date="2023-05" db="EMBL/GenBank/DDBJ databases">
        <authorList>
            <consortium name="Lawrence Berkeley National Laboratory"/>
            <person name="Steindorff A."/>
            <person name="Hensen N."/>
            <person name="Bonometti L."/>
            <person name="Westerberg I."/>
            <person name="Brannstrom I.O."/>
            <person name="Guillou S."/>
            <person name="Cros-Aarteil S."/>
            <person name="Calhoun S."/>
            <person name="Haridas S."/>
            <person name="Kuo A."/>
            <person name="Mondo S."/>
            <person name="Pangilinan J."/>
            <person name="Riley R."/>
            <person name="Labutti K."/>
            <person name="Andreopoulos B."/>
            <person name="Lipzen A."/>
            <person name="Chen C."/>
            <person name="Yanf M."/>
            <person name="Daum C."/>
            <person name="Ng V."/>
            <person name="Clum A."/>
            <person name="Ohm R."/>
            <person name="Martin F."/>
            <person name="Silar P."/>
            <person name="Natvig D."/>
            <person name="Lalanne C."/>
            <person name="Gautier V."/>
            <person name="Ament-Velasquez S.L."/>
            <person name="Kruys A."/>
            <person name="Hutchinson M.I."/>
            <person name="Powell A.J."/>
            <person name="Barry K."/>
            <person name="Miller A.N."/>
            <person name="Grigoriev I.V."/>
            <person name="Debuchy R."/>
            <person name="Gladieux P."/>
            <person name="Thoren M.H."/>
            <person name="Johannesson H."/>
        </authorList>
    </citation>
    <scope>NUCLEOTIDE SEQUENCE</scope>
    <source>
        <strain evidence="2">CBS 103.79</strain>
    </source>
</reference>
<comment type="caution">
    <text evidence="2">The sequence shown here is derived from an EMBL/GenBank/DDBJ whole genome shotgun (WGS) entry which is preliminary data.</text>
</comment>
<feature type="region of interest" description="Disordered" evidence="1">
    <location>
        <begin position="1"/>
        <end position="183"/>
    </location>
</feature>
<accession>A0AAN6MLI2</accession>
<feature type="compositionally biased region" description="Basic and acidic residues" evidence="1">
    <location>
        <begin position="34"/>
        <end position="43"/>
    </location>
</feature>
<protein>
    <submittedName>
        <fullName evidence="2">Uncharacterized protein</fullName>
    </submittedName>
</protein>